<organism evidence="1 2">
    <name type="scientific">Clarias magur</name>
    <name type="common">Asian catfish</name>
    <name type="synonym">Macropteronotus magur</name>
    <dbReference type="NCBI Taxonomy" id="1594786"/>
    <lineage>
        <taxon>Eukaryota</taxon>
        <taxon>Metazoa</taxon>
        <taxon>Chordata</taxon>
        <taxon>Craniata</taxon>
        <taxon>Vertebrata</taxon>
        <taxon>Euteleostomi</taxon>
        <taxon>Actinopterygii</taxon>
        <taxon>Neopterygii</taxon>
        <taxon>Teleostei</taxon>
        <taxon>Ostariophysi</taxon>
        <taxon>Siluriformes</taxon>
        <taxon>Clariidae</taxon>
        <taxon>Clarias</taxon>
    </lineage>
</organism>
<name>A0A8J4X5G7_CLAMG</name>
<reference evidence="1" key="1">
    <citation type="submission" date="2020-07" db="EMBL/GenBank/DDBJ databases">
        <title>Clarias magur genome sequencing, assembly and annotation.</title>
        <authorList>
            <person name="Kushwaha B."/>
            <person name="Kumar R."/>
            <person name="Das P."/>
            <person name="Joshi C.G."/>
            <person name="Kumar D."/>
            <person name="Nagpure N.S."/>
            <person name="Pandey M."/>
            <person name="Agarwal S."/>
            <person name="Srivastava S."/>
            <person name="Singh M."/>
            <person name="Sahoo L."/>
            <person name="Jayasankar P."/>
            <person name="Meher P.K."/>
            <person name="Koringa P.G."/>
            <person name="Iquebal M.A."/>
            <person name="Das S.P."/>
            <person name="Bit A."/>
            <person name="Patnaik S."/>
            <person name="Patel N."/>
            <person name="Shah T.M."/>
            <person name="Hinsu A."/>
            <person name="Jena J.K."/>
        </authorList>
    </citation>
    <scope>NUCLEOTIDE SEQUENCE</scope>
    <source>
        <strain evidence="1">CIFAMagur01</strain>
        <tissue evidence="1">Testis</tissue>
    </source>
</reference>
<dbReference type="Proteomes" id="UP000727407">
    <property type="component" value="Unassembled WGS sequence"/>
</dbReference>
<protein>
    <submittedName>
        <fullName evidence="1">Inter-alpha-trypsin inhibitor heavy chain H3-like</fullName>
    </submittedName>
</protein>
<evidence type="ECO:0000313" key="2">
    <source>
        <dbReference type="Proteomes" id="UP000727407"/>
    </source>
</evidence>
<dbReference type="AlphaFoldDB" id="A0A8J4X5G7"/>
<sequence>CWQGDFRKDVMKGNDVPCCFNQNNSTGLISGDTEDYNCLWPRQDNWEKEARLQWT</sequence>
<proteinExistence type="predicted"/>
<evidence type="ECO:0000313" key="1">
    <source>
        <dbReference type="EMBL" id="KAF5904547.1"/>
    </source>
</evidence>
<comment type="caution">
    <text evidence="1">The sequence shown here is derived from an EMBL/GenBank/DDBJ whole genome shotgun (WGS) entry which is preliminary data.</text>
</comment>
<dbReference type="EMBL" id="QNUK01000055">
    <property type="protein sequence ID" value="KAF5904547.1"/>
    <property type="molecule type" value="Genomic_DNA"/>
</dbReference>
<accession>A0A8J4X5G7</accession>
<gene>
    <name evidence="1" type="primary">itih3</name>
    <name evidence="1" type="ORF">DAT39_005685</name>
</gene>
<keyword evidence="2" id="KW-1185">Reference proteome</keyword>
<feature type="non-terminal residue" evidence="1">
    <location>
        <position position="1"/>
    </location>
</feature>